<dbReference type="EMBL" id="UGUS01000002">
    <property type="protein sequence ID" value="SUD30439.1"/>
    <property type="molecule type" value="Genomic_DNA"/>
</dbReference>
<evidence type="ECO:0000313" key="3">
    <source>
        <dbReference type="Proteomes" id="UP000255125"/>
    </source>
</evidence>
<evidence type="ECO:0000256" key="1">
    <source>
        <dbReference type="SAM" id="SignalP"/>
    </source>
</evidence>
<dbReference type="AlphaFoldDB" id="A0A379ICA5"/>
<reference evidence="2 3" key="1">
    <citation type="submission" date="2018-06" db="EMBL/GenBank/DDBJ databases">
        <authorList>
            <consortium name="Pathogen Informatics"/>
            <person name="Doyle S."/>
        </authorList>
    </citation>
    <scope>NUCLEOTIDE SEQUENCE [LARGE SCALE GENOMIC DNA]</scope>
    <source>
        <strain evidence="2 3">NCTC10392</strain>
    </source>
</reference>
<dbReference type="OrthoDB" id="6957311at2"/>
<dbReference type="Proteomes" id="UP000255125">
    <property type="component" value="Unassembled WGS sequence"/>
</dbReference>
<dbReference type="RefSeq" id="WP_115284142.1">
    <property type="nucleotide sequence ID" value="NZ_CP008896.1"/>
</dbReference>
<gene>
    <name evidence="2" type="ORF">NCTC10392_02358</name>
</gene>
<evidence type="ECO:0000313" key="2">
    <source>
        <dbReference type="EMBL" id="SUD30439.1"/>
    </source>
</evidence>
<feature type="chain" id="PRO_5016904470" evidence="1">
    <location>
        <begin position="23"/>
        <end position="273"/>
    </location>
</feature>
<sequence>MKHSLATLLLALSIALSPQAFAHSAHELHAVSNGADADAPGNHGMFMVGSQTLFLVHMPMFTTEKHRYQIVLQASLPADVMAKYQALRAANPSKPYNLINVDNDMFTLPQLKAGEVTSFKATIYDGYSNDGGGTPGPVLFDNVPVTVESVVIYRPFNLGIDRPRQLVYTLFGRGNEAHLTHYIAQDPDFQEIITLPGPPAPFSAAQLVSTVDLNFTTVQSLPIVCQSPLKPGVYPTLLEGRADAPVALDLGPAAQRVWYSTGNLLNKTDPCQP</sequence>
<protein>
    <submittedName>
        <fullName evidence="2">Uncharacterized protein</fullName>
    </submittedName>
</protein>
<keyword evidence="1" id="KW-0732">Signal</keyword>
<proteinExistence type="predicted"/>
<name>A0A379ICA5_PSEFL</name>
<accession>A0A379ICA5</accession>
<feature type="signal peptide" evidence="1">
    <location>
        <begin position="1"/>
        <end position="22"/>
    </location>
</feature>
<organism evidence="2 3">
    <name type="scientific">Pseudomonas fluorescens</name>
    <dbReference type="NCBI Taxonomy" id="294"/>
    <lineage>
        <taxon>Bacteria</taxon>
        <taxon>Pseudomonadati</taxon>
        <taxon>Pseudomonadota</taxon>
        <taxon>Gammaproteobacteria</taxon>
        <taxon>Pseudomonadales</taxon>
        <taxon>Pseudomonadaceae</taxon>
        <taxon>Pseudomonas</taxon>
    </lineage>
</organism>